<dbReference type="AlphaFoldDB" id="A0A2S7WXE6"/>
<name>A0A2S7WXE6_9FLAO</name>
<evidence type="ECO:0000313" key="2">
    <source>
        <dbReference type="Proteomes" id="UP000239068"/>
    </source>
</evidence>
<dbReference type="Proteomes" id="UP000239068">
    <property type="component" value="Unassembled WGS sequence"/>
</dbReference>
<dbReference type="Pfam" id="PF20420">
    <property type="entry name" value="DUF6702"/>
    <property type="match status" value="1"/>
</dbReference>
<dbReference type="EMBL" id="MSCM01000001">
    <property type="protein sequence ID" value="PQJ82156.1"/>
    <property type="molecule type" value="Genomic_DNA"/>
</dbReference>
<sequence length="165" mass="19550">MKLNKTFLLLFIIPLLSFSAHKYYLSLTQIKYKSEAKSVQIIINVFMDDIETALNKDYNIDLKLSTKKELKDNTIYFKKYLKEKLHFKIDGIAKEFTFVGKEYEGDLVYFYLEIPNINQFKTIEVENNILIEHFPQQQNLTKCKLGEKHKSLLLTKEENSAKFTY</sequence>
<dbReference type="OrthoDB" id="5735516at2"/>
<comment type="caution">
    <text evidence="1">The sequence shown here is derived from an EMBL/GenBank/DDBJ whole genome shotgun (WGS) entry which is preliminary data.</text>
</comment>
<organism evidence="1 2">
    <name type="scientific">Polaribacter glomeratus</name>
    <dbReference type="NCBI Taxonomy" id="102"/>
    <lineage>
        <taxon>Bacteria</taxon>
        <taxon>Pseudomonadati</taxon>
        <taxon>Bacteroidota</taxon>
        <taxon>Flavobacteriia</taxon>
        <taxon>Flavobacteriales</taxon>
        <taxon>Flavobacteriaceae</taxon>
    </lineage>
</organism>
<accession>A0A2S7WXE6</accession>
<keyword evidence="2" id="KW-1185">Reference proteome</keyword>
<dbReference type="InterPro" id="IPR046525">
    <property type="entry name" value="DUF6702"/>
</dbReference>
<evidence type="ECO:0000313" key="1">
    <source>
        <dbReference type="EMBL" id="PQJ82156.1"/>
    </source>
</evidence>
<protein>
    <recommendedName>
        <fullName evidence="3">Peptidase E</fullName>
    </recommendedName>
</protein>
<dbReference type="RefSeq" id="WP_105020727.1">
    <property type="nucleotide sequence ID" value="NZ_MSCM01000001.1"/>
</dbReference>
<gene>
    <name evidence="1" type="ORF">BTO16_06020</name>
</gene>
<evidence type="ECO:0008006" key="3">
    <source>
        <dbReference type="Google" id="ProtNLM"/>
    </source>
</evidence>
<reference evidence="1 2" key="1">
    <citation type="submission" date="2016-12" db="EMBL/GenBank/DDBJ databases">
        <title>Trade-off between light-utilization and light-protection in marine flavobacteria.</title>
        <authorList>
            <person name="Kumagai Y."/>
            <person name="Yoshizawa S."/>
            <person name="Kogure K."/>
            <person name="Iwasaki W."/>
        </authorList>
    </citation>
    <scope>NUCLEOTIDE SEQUENCE [LARGE SCALE GENOMIC DNA]</scope>
    <source>
        <strain evidence="1 2">ATCC 43844</strain>
    </source>
</reference>
<proteinExistence type="predicted"/>